<keyword evidence="2" id="KW-1185">Reference proteome</keyword>
<protein>
    <submittedName>
        <fullName evidence="1">RdRP-domain-containing protein</fullName>
    </submittedName>
</protein>
<reference evidence="1 2" key="1">
    <citation type="journal article" date="2022" name="New Phytol.">
        <title>Ecological generalism drives hyperdiversity of secondary metabolite gene clusters in xylarialean endophytes.</title>
        <authorList>
            <person name="Franco M.E.E."/>
            <person name="Wisecaver J.H."/>
            <person name="Arnold A.E."/>
            <person name="Ju Y.M."/>
            <person name="Slot J.C."/>
            <person name="Ahrendt S."/>
            <person name="Moore L.P."/>
            <person name="Eastman K.E."/>
            <person name="Scott K."/>
            <person name="Konkel Z."/>
            <person name="Mondo S.J."/>
            <person name="Kuo A."/>
            <person name="Hayes R.D."/>
            <person name="Haridas S."/>
            <person name="Andreopoulos B."/>
            <person name="Riley R."/>
            <person name="LaButti K."/>
            <person name="Pangilinan J."/>
            <person name="Lipzen A."/>
            <person name="Amirebrahimi M."/>
            <person name="Yan J."/>
            <person name="Adam C."/>
            <person name="Keymanesh K."/>
            <person name="Ng V."/>
            <person name="Louie K."/>
            <person name="Northen T."/>
            <person name="Drula E."/>
            <person name="Henrissat B."/>
            <person name="Hsieh H.M."/>
            <person name="Youens-Clark K."/>
            <person name="Lutzoni F."/>
            <person name="Miadlikowska J."/>
            <person name="Eastwood D.C."/>
            <person name="Hamelin R.C."/>
            <person name="Grigoriev I.V."/>
            <person name="U'Ren J.M."/>
        </authorList>
    </citation>
    <scope>NUCLEOTIDE SEQUENCE [LARGE SCALE GENOMIC DNA]</scope>
    <source>
        <strain evidence="1 2">CBS 119005</strain>
    </source>
</reference>
<comment type="caution">
    <text evidence="1">The sequence shown here is derived from an EMBL/GenBank/DDBJ whole genome shotgun (WGS) entry which is preliminary data.</text>
</comment>
<gene>
    <name evidence="1" type="ORF">F4820DRAFT_307596</name>
</gene>
<name>A0ACB9Z162_9PEZI</name>
<proteinExistence type="predicted"/>
<evidence type="ECO:0000313" key="2">
    <source>
        <dbReference type="Proteomes" id="UP001497700"/>
    </source>
</evidence>
<sequence>MMGPNSRATQPNPAPAQQPVLPIGIRDGVKLTGEPDAGPPKGNPYLPAGGGNRGRGRGRGRGGGSRGRDRSGRSNRSDRPDRPDSRSSSEALPPRELPRYNPQIPKRSSNNGTYHNRNRQESGLSPDRSSDHSSVVLRPSSSDQSQQQSHNVNGSNYEVPEGRRPTNNRIGRHNLNASGIRAQWADWRSISLRVWGLPAASTTYDLWSLFQRNGQIIAVELFERDGVRDGTGRVRFSPPPAEQFWYDIMTVTIQGQQVKIKVELQHDRPLPQIQAPSGRNYPPSLNITMKALQFGVLARENEAMPLRTVQSNTRGEFVLTADFKFKCIEIAFACHIKDPRRDDPSIRYPSPVGKLEHTQEYKTQIQFVHIKKLVYVDVDENTWALLIPLSSPPLFYKKADHAVSHSKIRNTWNERDTWNRTVDITYDTSWFKDDPVALRRVNQFIDIGRWTTYRLFFAKSALADWNAMRHALRDFNINVDNTTLKGFPEVPAKLSSVWDILEPEQTSAIGSNENLALLANTKDIHLPYDVRYQLEVCISQGILNEFDITAEFLQRLADLSKGRTARRDRAKDLLVYIAEPPTGTRIEDRGKLDAKRIYDPMSLFEDKKAMSHYPELSIPEHCQWLRKVVITPTTMYLSSPVPEPSNRVLRQYINHEDRFLRVQFTDEITKGRIFPAPDTDQENALFNRVHRTLQNGIQIGGRHFQYLATGNSQFRENGAYFFCPTEFLTCDNIRNWMGDMNHIRVVAKYASRLGQCFSTTKAPKASPIGQTIVHIKDIEHNGWCFTDGVGKIAPNRAVFLVQTLSNMHKVHTSVPSVFQFRLGGSKGILVQWPDVPFNEVHLRPSQNKFTAPSRGLEVIKASRYSVATLNRQTIIILSCLGVPDAAFEDMLKKQVASYERAMEDPQVAMQLLSKFIDQNGVTTTIAQAIADGFMETKEPFVIAILQVWRAWSMRLLREKARIVVEQSAFVFGCVDETRTLRGHYESAESGEKNDPNNLPQIFLQVPKTGSKPGQPGEYRIITGICVLGRNPSLHPGDVRVVEAVDVPGLRHLRDVVVFPAVGDRDIPSMCSGGDLDGDDYFVIWDPQLIPSEWNFPPMVHEAPKSKELKRDVKVTDLISFFVRYMKNDSLSTIAHAHLAKCDALLDGPKDPRCIELAHLHSNSVDYPKTGREAKLIPSLRPKRFPHFMEKPPHKTYRSNKILGRLYDHVAKTKFSPKLDGAFDERILRRYALEAETLKTIRLVKRQHDKAMRQIMNQHDIETEFEVWSTFVLSRPRVGSEYKRQEKMEPVVTNHKERFRAACIKVAGSREPSVFYRVVAAAYHVTWEEVQMTQARLVEVNETGQQPSQAPEQRPMISFPWIFEHELGRIATSKGNFELEEMPKPTMESNNDYENDDDEFERLVGAGVIEGDEENNDKGFLTLGASMTPIPTTKTVEREPVVDEEMVELEEDEDTGLDALARLGD</sequence>
<evidence type="ECO:0000313" key="1">
    <source>
        <dbReference type="EMBL" id="KAI4865227.1"/>
    </source>
</evidence>
<organism evidence="1 2">
    <name type="scientific">Hypoxylon rubiginosum</name>
    <dbReference type="NCBI Taxonomy" id="110542"/>
    <lineage>
        <taxon>Eukaryota</taxon>
        <taxon>Fungi</taxon>
        <taxon>Dikarya</taxon>
        <taxon>Ascomycota</taxon>
        <taxon>Pezizomycotina</taxon>
        <taxon>Sordariomycetes</taxon>
        <taxon>Xylariomycetidae</taxon>
        <taxon>Xylariales</taxon>
        <taxon>Hypoxylaceae</taxon>
        <taxon>Hypoxylon</taxon>
    </lineage>
</organism>
<dbReference type="Proteomes" id="UP001497700">
    <property type="component" value="Unassembled WGS sequence"/>
</dbReference>
<dbReference type="EMBL" id="MU393475">
    <property type="protein sequence ID" value="KAI4865227.1"/>
    <property type="molecule type" value="Genomic_DNA"/>
</dbReference>
<accession>A0ACB9Z162</accession>